<gene>
    <name evidence="8" type="ORF">SR882_05245</name>
</gene>
<evidence type="ECO:0000256" key="7">
    <source>
        <dbReference type="SAM" id="Phobius"/>
    </source>
</evidence>
<feature type="transmembrane region" description="Helical" evidence="7">
    <location>
        <begin position="219"/>
        <end position="239"/>
    </location>
</feature>
<dbReference type="PIRSF" id="PIRSF006060">
    <property type="entry name" value="AA_transporter"/>
    <property type="match status" value="1"/>
</dbReference>
<feature type="transmembrane region" description="Helical" evidence="7">
    <location>
        <begin position="43"/>
        <end position="65"/>
    </location>
</feature>
<keyword evidence="5 7" id="KW-0472">Membrane</keyword>
<feature type="region of interest" description="Disordered" evidence="6">
    <location>
        <begin position="1"/>
        <end position="36"/>
    </location>
</feature>
<keyword evidence="9" id="KW-1185">Reference proteome</keyword>
<protein>
    <submittedName>
        <fullName evidence="8">APC family permease</fullName>
    </submittedName>
</protein>
<feature type="compositionally biased region" description="Basic and acidic residues" evidence="6">
    <location>
        <begin position="1"/>
        <end position="10"/>
    </location>
</feature>
<name>A0ABZ0Z1F3_9GAMM</name>
<feature type="transmembrane region" description="Helical" evidence="7">
    <location>
        <begin position="120"/>
        <end position="143"/>
    </location>
</feature>
<evidence type="ECO:0000313" key="9">
    <source>
        <dbReference type="Proteomes" id="UP001327459"/>
    </source>
</evidence>
<feature type="transmembrane region" description="Helical" evidence="7">
    <location>
        <begin position="310"/>
        <end position="332"/>
    </location>
</feature>
<feature type="transmembrane region" description="Helical" evidence="7">
    <location>
        <begin position="353"/>
        <end position="375"/>
    </location>
</feature>
<evidence type="ECO:0000256" key="2">
    <source>
        <dbReference type="ARBA" id="ARBA00022448"/>
    </source>
</evidence>
<evidence type="ECO:0000256" key="5">
    <source>
        <dbReference type="ARBA" id="ARBA00023136"/>
    </source>
</evidence>
<keyword evidence="3 7" id="KW-0812">Transmembrane</keyword>
<feature type="transmembrane region" description="Helical" evidence="7">
    <location>
        <begin position="260"/>
        <end position="283"/>
    </location>
</feature>
<dbReference type="InterPro" id="IPR002293">
    <property type="entry name" value="AA/rel_permease1"/>
</dbReference>
<feature type="transmembrane region" description="Helical" evidence="7">
    <location>
        <begin position="71"/>
        <end position="92"/>
    </location>
</feature>
<evidence type="ECO:0000256" key="4">
    <source>
        <dbReference type="ARBA" id="ARBA00022989"/>
    </source>
</evidence>
<sequence>MTRDPHDRHATRGPSSGSPGKGFPETPSPGLPAPRQPVLQRELGPLLLTLYGLGTILGAGIYVVIGEVAGAAGLLTPFAFILAALVASFTALSFSELTARIPEAGGPIDYARQAFGRRGLCIAIGWGLVATGTVSGATILTGFERYASLFIDLPRAWTLIIVTLALGGIAIAGMRESAWFMAATTLLGMGGLGYVVWVAAPAMGDAPVRLAESLHGLEFGMVTGLFLGAFLAFYSFIGFEDMSNLAEEVRDVKRTMPRAIISAVIISLTVYALVAIAATSVLAPEDLAGAHAPLVAVVEAMGHPGVPLGLISLFIIVNGALGQIIMATRLLMDMGRDRAGAPPVLGRVHPRTHTPVVATLAVTTAILLLALFLPLATLANLTSAIMLAVFVTVNASLIVLKRRGQPEDVPNVPRWIPWAGLLLSGGALLTQGVLAAIGGPGG</sequence>
<feature type="compositionally biased region" description="Pro residues" evidence="6">
    <location>
        <begin position="26"/>
        <end position="35"/>
    </location>
</feature>
<dbReference type="PANTHER" id="PTHR43243:SF4">
    <property type="entry name" value="CATIONIC AMINO ACID TRANSPORTER 4"/>
    <property type="match status" value="1"/>
</dbReference>
<accession>A0ABZ0Z1F3</accession>
<keyword evidence="2" id="KW-0813">Transport</keyword>
<dbReference type="Pfam" id="PF13520">
    <property type="entry name" value="AA_permease_2"/>
    <property type="match status" value="1"/>
</dbReference>
<dbReference type="Proteomes" id="UP001327459">
    <property type="component" value="Chromosome"/>
</dbReference>
<dbReference type="Gene3D" id="1.20.1740.10">
    <property type="entry name" value="Amino acid/polyamine transporter I"/>
    <property type="match status" value="1"/>
</dbReference>
<dbReference type="RefSeq" id="WP_322522284.1">
    <property type="nucleotide sequence ID" value="NZ_CP140153.1"/>
</dbReference>
<dbReference type="PANTHER" id="PTHR43243">
    <property type="entry name" value="INNER MEMBRANE TRANSPORTER YGJI-RELATED"/>
    <property type="match status" value="1"/>
</dbReference>
<organism evidence="8 9">
    <name type="scientific">Guyparkeria halophila</name>
    <dbReference type="NCBI Taxonomy" id="47960"/>
    <lineage>
        <taxon>Bacteria</taxon>
        <taxon>Pseudomonadati</taxon>
        <taxon>Pseudomonadota</taxon>
        <taxon>Gammaproteobacteria</taxon>
        <taxon>Chromatiales</taxon>
        <taxon>Thioalkalibacteraceae</taxon>
        <taxon>Guyparkeria</taxon>
    </lineage>
</organism>
<evidence type="ECO:0000256" key="6">
    <source>
        <dbReference type="SAM" id="MobiDB-lite"/>
    </source>
</evidence>
<evidence type="ECO:0000256" key="3">
    <source>
        <dbReference type="ARBA" id="ARBA00022692"/>
    </source>
</evidence>
<proteinExistence type="predicted"/>
<evidence type="ECO:0000313" key="8">
    <source>
        <dbReference type="EMBL" id="WQH17312.1"/>
    </source>
</evidence>
<feature type="compositionally biased region" description="Low complexity" evidence="6">
    <location>
        <begin position="13"/>
        <end position="24"/>
    </location>
</feature>
<evidence type="ECO:0000256" key="1">
    <source>
        <dbReference type="ARBA" id="ARBA00004141"/>
    </source>
</evidence>
<feature type="transmembrane region" description="Helical" evidence="7">
    <location>
        <begin position="155"/>
        <end position="172"/>
    </location>
</feature>
<dbReference type="EMBL" id="CP140153">
    <property type="protein sequence ID" value="WQH17312.1"/>
    <property type="molecule type" value="Genomic_DNA"/>
</dbReference>
<feature type="transmembrane region" description="Helical" evidence="7">
    <location>
        <begin position="381"/>
        <end position="400"/>
    </location>
</feature>
<reference evidence="8 9" key="1">
    <citation type="submission" date="2023-11" db="EMBL/GenBank/DDBJ databases">
        <title>MicrobeMod: A computational toolkit for identifying prokaryotic methylation and restriction-modification with nanopore sequencing.</title>
        <authorList>
            <person name="Crits-Christoph A."/>
            <person name="Kang S.C."/>
            <person name="Lee H."/>
            <person name="Ostrov N."/>
        </authorList>
    </citation>
    <scope>NUCLEOTIDE SEQUENCE [LARGE SCALE GENOMIC DNA]</scope>
    <source>
        <strain evidence="8 9">ATCC 49870</strain>
    </source>
</reference>
<comment type="subcellular location">
    <subcellularLocation>
        <location evidence="1">Membrane</location>
        <topology evidence="1">Multi-pass membrane protein</topology>
    </subcellularLocation>
</comment>
<keyword evidence="4 7" id="KW-1133">Transmembrane helix</keyword>
<feature type="transmembrane region" description="Helical" evidence="7">
    <location>
        <begin position="412"/>
        <end position="437"/>
    </location>
</feature>
<feature type="transmembrane region" description="Helical" evidence="7">
    <location>
        <begin position="179"/>
        <end position="199"/>
    </location>
</feature>